<dbReference type="GO" id="GO:0016491">
    <property type="term" value="F:oxidoreductase activity"/>
    <property type="evidence" value="ECO:0007669"/>
    <property type="project" value="InterPro"/>
</dbReference>
<dbReference type="GO" id="GO:0017004">
    <property type="term" value="P:cytochrome complex assembly"/>
    <property type="evidence" value="ECO:0007669"/>
    <property type="project" value="UniProtKB-KW"/>
</dbReference>
<reference evidence="4 5" key="1">
    <citation type="journal article" date="2016" name="Nat. Commun.">
        <title>Thousands of microbial genomes shed light on interconnected biogeochemical processes in an aquifer system.</title>
        <authorList>
            <person name="Anantharaman K."/>
            <person name="Brown C.T."/>
            <person name="Hug L.A."/>
            <person name="Sharon I."/>
            <person name="Castelle C.J."/>
            <person name="Probst A.J."/>
            <person name="Thomas B.C."/>
            <person name="Singh A."/>
            <person name="Wilkins M.J."/>
            <person name="Karaoz U."/>
            <person name="Brodie E.L."/>
            <person name="Williams K.H."/>
            <person name="Hubbard S.S."/>
            <person name="Banfield J.F."/>
        </authorList>
    </citation>
    <scope>NUCLEOTIDE SEQUENCE [LARGE SCALE GENOMIC DNA]</scope>
</reference>
<dbReference type="PROSITE" id="PS51352">
    <property type="entry name" value="THIOREDOXIN_2"/>
    <property type="match status" value="1"/>
</dbReference>
<dbReference type="InterPro" id="IPR036249">
    <property type="entry name" value="Thioredoxin-like_sf"/>
</dbReference>
<dbReference type="EMBL" id="MEUG01000001">
    <property type="protein sequence ID" value="OGC27611.1"/>
    <property type="molecule type" value="Genomic_DNA"/>
</dbReference>
<name>A0A1F4T492_UNCSA</name>
<evidence type="ECO:0000256" key="2">
    <source>
        <dbReference type="ARBA" id="ARBA00022748"/>
    </source>
</evidence>
<dbReference type="PROSITE" id="PS00194">
    <property type="entry name" value="THIOREDOXIN_1"/>
    <property type="match status" value="1"/>
</dbReference>
<dbReference type="Proteomes" id="UP000178602">
    <property type="component" value="Unassembled WGS sequence"/>
</dbReference>
<dbReference type="GO" id="GO:0030313">
    <property type="term" value="C:cell envelope"/>
    <property type="evidence" value="ECO:0007669"/>
    <property type="project" value="UniProtKB-SubCell"/>
</dbReference>
<dbReference type="InterPro" id="IPR017937">
    <property type="entry name" value="Thioredoxin_CS"/>
</dbReference>
<dbReference type="PANTHER" id="PTHR42852">
    <property type="entry name" value="THIOL:DISULFIDE INTERCHANGE PROTEIN DSBE"/>
    <property type="match status" value="1"/>
</dbReference>
<dbReference type="SUPFAM" id="SSF52833">
    <property type="entry name" value="Thioredoxin-like"/>
    <property type="match status" value="1"/>
</dbReference>
<evidence type="ECO:0000313" key="4">
    <source>
        <dbReference type="EMBL" id="OGC27611.1"/>
    </source>
</evidence>
<proteinExistence type="predicted"/>
<accession>A0A1F4T492</accession>
<gene>
    <name evidence="4" type="ORF">A3K49_01120</name>
</gene>
<dbReference type="PANTHER" id="PTHR42852:SF17">
    <property type="entry name" value="THIOREDOXIN-LIKE PROTEIN HI_1115"/>
    <property type="match status" value="1"/>
</dbReference>
<dbReference type="CDD" id="cd02966">
    <property type="entry name" value="TlpA_like_family"/>
    <property type="match status" value="1"/>
</dbReference>
<evidence type="ECO:0000259" key="3">
    <source>
        <dbReference type="PROSITE" id="PS51352"/>
    </source>
</evidence>
<dbReference type="InterPro" id="IPR050553">
    <property type="entry name" value="Thioredoxin_ResA/DsbE_sf"/>
</dbReference>
<protein>
    <recommendedName>
        <fullName evidence="3">Thioredoxin domain-containing protein</fullName>
    </recommendedName>
</protein>
<keyword evidence="2" id="KW-0201">Cytochrome c-type biogenesis</keyword>
<organism evidence="4 5">
    <name type="scientific">candidate division WOR-1 bacterium RIFOXYC12_FULL_54_18</name>
    <dbReference type="NCBI Taxonomy" id="1802584"/>
    <lineage>
        <taxon>Bacteria</taxon>
        <taxon>Bacillati</taxon>
        <taxon>Saganbacteria</taxon>
    </lineage>
</organism>
<evidence type="ECO:0000313" key="5">
    <source>
        <dbReference type="Proteomes" id="UP000178602"/>
    </source>
</evidence>
<dbReference type="AlphaFoldDB" id="A0A1F4T492"/>
<dbReference type="GO" id="GO:0016209">
    <property type="term" value="F:antioxidant activity"/>
    <property type="evidence" value="ECO:0007669"/>
    <property type="project" value="InterPro"/>
</dbReference>
<dbReference type="Gene3D" id="3.40.30.10">
    <property type="entry name" value="Glutaredoxin"/>
    <property type="match status" value="1"/>
</dbReference>
<comment type="subcellular location">
    <subcellularLocation>
        <location evidence="1">Cell envelope</location>
    </subcellularLocation>
</comment>
<dbReference type="Pfam" id="PF08534">
    <property type="entry name" value="Redoxin"/>
    <property type="match status" value="1"/>
</dbReference>
<dbReference type="InterPro" id="IPR013740">
    <property type="entry name" value="Redoxin"/>
</dbReference>
<evidence type="ECO:0000256" key="1">
    <source>
        <dbReference type="ARBA" id="ARBA00004196"/>
    </source>
</evidence>
<comment type="caution">
    <text evidence="4">The sequence shown here is derived from an EMBL/GenBank/DDBJ whole genome shotgun (WGS) entry which is preliminary data.</text>
</comment>
<feature type="domain" description="Thioredoxin" evidence="3">
    <location>
        <begin position="34"/>
        <end position="174"/>
    </location>
</feature>
<dbReference type="InterPro" id="IPR013766">
    <property type="entry name" value="Thioredoxin_domain"/>
</dbReference>
<sequence length="175" mass="19760">MKKQEEVVIKRSLILLFFITLIVSPGLAAGEKPAGNEPQKLEFSLPDLGGKVVKLSDYKGRVVMLNFWASWCPPCREEMPAMQKLHQLMAKEPFAIVAVNIERGGSEKIRDFIGKNRLTFKVLLNGDELASRLSIRSIPTTYLIDKKGEVVTKIIGARDWADAENLKMFKEMVKR</sequence>